<evidence type="ECO:0000256" key="3">
    <source>
        <dbReference type="ARBA" id="ARBA00022448"/>
    </source>
</evidence>
<name>A0A3C1KD88_9MICO</name>
<comment type="similarity">
    <text evidence="2">Belongs to the bacterial solute-binding protein 1 family.</text>
</comment>
<feature type="signal peptide" evidence="5">
    <location>
        <begin position="1"/>
        <end position="24"/>
    </location>
</feature>
<reference evidence="6 7" key="1">
    <citation type="journal article" date="2018" name="Nat. Biotechnol.">
        <title>A standardized bacterial taxonomy based on genome phylogeny substantially revises the tree of life.</title>
        <authorList>
            <person name="Parks D.H."/>
            <person name="Chuvochina M."/>
            <person name="Waite D.W."/>
            <person name="Rinke C."/>
            <person name="Skarshewski A."/>
            <person name="Chaumeil P.A."/>
            <person name="Hugenholtz P."/>
        </authorList>
    </citation>
    <scope>NUCLEOTIDE SEQUENCE [LARGE SCALE GENOMIC DNA]</scope>
    <source>
        <strain evidence="6">UBA9152</strain>
    </source>
</reference>
<feature type="non-terminal residue" evidence="6">
    <location>
        <position position="219"/>
    </location>
</feature>
<dbReference type="GO" id="GO:0030313">
    <property type="term" value="C:cell envelope"/>
    <property type="evidence" value="ECO:0007669"/>
    <property type="project" value="UniProtKB-SubCell"/>
</dbReference>
<evidence type="ECO:0000256" key="1">
    <source>
        <dbReference type="ARBA" id="ARBA00004196"/>
    </source>
</evidence>
<protein>
    <submittedName>
        <fullName evidence="6">ABC transporter substrate-binding protein</fullName>
    </submittedName>
</protein>
<evidence type="ECO:0000313" key="7">
    <source>
        <dbReference type="Proteomes" id="UP000257479"/>
    </source>
</evidence>
<keyword evidence="3" id="KW-0813">Transport</keyword>
<dbReference type="SUPFAM" id="SSF53850">
    <property type="entry name" value="Periplasmic binding protein-like II"/>
    <property type="match status" value="1"/>
</dbReference>
<dbReference type="PANTHER" id="PTHR43649:SF31">
    <property type="entry name" value="SN-GLYCEROL-3-PHOSPHATE-BINDING PERIPLASMIC PROTEIN UGPB"/>
    <property type="match status" value="1"/>
</dbReference>
<comment type="caution">
    <text evidence="6">The sequence shown here is derived from an EMBL/GenBank/DDBJ whole genome shotgun (WGS) entry which is preliminary data.</text>
</comment>
<proteinExistence type="inferred from homology"/>
<dbReference type="PROSITE" id="PS51257">
    <property type="entry name" value="PROKAR_LIPOPROTEIN"/>
    <property type="match status" value="1"/>
</dbReference>
<sequence>MRTTARRGLAFVALAATATLGLTACGSGFSSGSSTSGSGTLTSSSDPLTVMIGSSGDAETKAVTAAVDSWSQSSGTKATVVAASNLSQQLSQGFAAGKPADVFYLSTDALAGYASNGSLLAYGDQLANKSDFYPSLVSSFTYDGKFYCAPKDFSTLQLIINTDMWQAAGLTDSDYPKTWDDLTAVAKKLTTAGHVGLGISGEYARIGSFMVQAGGNLMN</sequence>
<feature type="chain" id="PRO_5039694868" evidence="5">
    <location>
        <begin position="25"/>
        <end position="219"/>
    </location>
</feature>
<dbReference type="Proteomes" id="UP000257479">
    <property type="component" value="Unassembled WGS sequence"/>
</dbReference>
<dbReference type="InterPro" id="IPR050490">
    <property type="entry name" value="Bact_solute-bd_prot1"/>
</dbReference>
<dbReference type="InterPro" id="IPR006059">
    <property type="entry name" value="SBP"/>
</dbReference>
<dbReference type="AlphaFoldDB" id="A0A3C1KD88"/>
<evidence type="ECO:0000256" key="5">
    <source>
        <dbReference type="SAM" id="SignalP"/>
    </source>
</evidence>
<organism evidence="6 7">
    <name type="scientific">Microbacterium ginsengisoli</name>
    <dbReference type="NCBI Taxonomy" id="400772"/>
    <lineage>
        <taxon>Bacteria</taxon>
        <taxon>Bacillati</taxon>
        <taxon>Actinomycetota</taxon>
        <taxon>Actinomycetes</taxon>
        <taxon>Micrococcales</taxon>
        <taxon>Microbacteriaceae</taxon>
        <taxon>Microbacterium</taxon>
    </lineage>
</organism>
<dbReference type="Pfam" id="PF01547">
    <property type="entry name" value="SBP_bac_1"/>
    <property type="match status" value="1"/>
</dbReference>
<evidence type="ECO:0000256" key="4">
    <source>
        <dbReference type="ARBA" id="ARBA00022729"/>
    </source>
</evidence>
<gene>
    <name evidence="6" type="ORF">DCP95_07760</name>
</gene>
<dbReference type="EMBL" id="DMNG01000132">
    <property type="protein sequence ID" value="HAN24453.1"/>
    <property type="molecule type" value="Genomic_DNA"/>
</dbReference>
<evidence type="ECO:0000256" key="2">
    <source>
        <dbReference type="ARBA" id="ARBA00008520"/>
    </source>
</evidence>
<keyword evidence="4 5" id="KW-0732">Signal</keyword>
<dbReference type="Gene3D" id="3.40.190.10">
    <property type="entry name" value="Periplasmic binding protein-like II"/>
    <property type="match status" value="1"/>
</dbReference>
<dbReference type="PANTHER" id="PTHR43649">
    <property type="entry name" value="ARABINOSE-BINDING PROTEIN-RELATED"/>
    <property type="match status" value="1"/>
</dbReference>
<evidence type="ECO:0000313" key="6">
    <source>
        <dbReference type="EMBL" id="HAN24453.1"/>
    </source>
</evidence>
<comment type="subcellular location">
    <subcellularLocation>
        <location evidence="1">Cell envelope</location>
    </subcellularLocation>
</comment>
<accession>A0A3C1KD88</accession>